<protein>
    <submittedName>
        <fullName evidence="2">Uncharacterized protein</fullName>
    </submittedName>
</protein>
<feature type="compositionally biased region" description="Basic and acidic residues" evidence="1">
    <location>
        <begin position="99"/>
        <end position="108"/>
    </location>
</feature>
<dbReference type="Pfam" id="PF09805">
    <property type="entry name" value="Nop25"/>
    <property type="match status" value="1"/>
</dbReference>
<sequence>MNALLKPVDASSEAASSANEPDIEQEWDGIMEPPEIDHEAEYIDEDRYTTVTVEAMDLSRKGLHKVEEAEEHSDRSKDGKADAVKSSLEQRQGKRKWTKEKPRKESQASKRKRKKFRYENKTERKMTRLKEKSKNSRQAKVRRAD</sequence>
<keyword evidence="3" id="KW-1185">Reference proteome</keyword>
<accession>U1G8S9</accession>
<reference evidence="3" key="1">
    <citation type="journal article" date="2014" name="BMC Genomics">
        <title>Genome characteristics reveal the impact of lichenization on lichen-forming fungus Endocarpon pusillum Hedwig (Verrucariales, Ascomycota).</title>
        <authorList>
            <person name="Wang Y.-Y."/>
            <person name="Liu B."/>
            <person name="Zhang X.-Y."/>
            <person name="Zhou Q.-M."/>
            <person name="Zhang T."/>
            <person name="Li H."/>
            <person name="Yu Y.-F."/>
            <person name="Zhang X.-L."/>
            <person name="Hao X.-Y."/>
            <person name="Wang M."/>
            <person name="Wang L."/>
            <person name="Wei J.-C."/>
        </authorList>
    </citation>
    <scope>NUCLEOTIDE SEQUENCE [LARGE SCALE GENOMIC DNA]</scope>
    <source>
        <strain evidence="3">Z07020 / HMAS-L-300199</strain>
    </source>
</reference>
<dbReference type="HOGENOM" id="CLU_1786831_0_0_1"/>
<gene>
    <name evidence="2" type="ORF">EPUS_06902</name>
</gene>
<evidence type="ECO:0000313" key="2">
    <source>
        <dbReference type="EMBL" id="ERF68091.1"/>
    </source>
</evidence>
<name>U1G8S9_ENDPU</name>
<feature type="compositionally biased region" description="Basic and acidic residues" evidence="1">
    <location>
        <begin position="117"/>
        <end position="134"/>
    </location>
</feature>
<dbReference type="OrthoDB" id="551633at2759"/>
<feature type="region of interest" description="Disordered" evidence="1">
    <location>
        <begin position="58"/>
        <end position="145"/>
    </location>
</feature>
<feature type="compositionally biased region" description="Basic residues" evidence="1">
    <location>
        <begin position="135"/>
        <end position="145"/>
    </location>
</feature>
<dbReference type="eggNOG" id="KOG4709">
    <property type="taxonomic scope" value="Eukaryota"/>
</dbReference>
<evidence type="ECO:0000313" key="3">
    <source>
        <dbReference type="Proteomes" id="UP000019373"/>
    </source>
</evidence>
<feature type="region of interest" description="Disordered" evidence="1">
    <location>
        <begin position="1"/>
        <end position="33"/>
    </location>
</feature>
<proteinExistence type="predicted"/>
<dbReference type="AlphaFoldDB" id="U1G8S9"/>
<organism evidence="2 3">
    <name type="scientific">Endocarpon pusillum (strain Z07020 / HMAS-L-300199)</name>
    <name type="common">Lichen-forming fungus</name>
    <dbReference type="NCBI Taxonomy" id="1263415"/>
    <lineage>
        <taxon>Eukaryota</taxon>
        <taxon>Fungi</taxon>
        <taxon>Dikarya</taxon>
        <taxon>Ascomycota</taxon>
        <taxon>Pezizomycotina</taxon>
        <taxon>Eurotiomycetes</taxon>
        <taxon>Chaetothyriomycetidae</taxon>
        <taxon>Verrucariales</taxon>
        <taxon>Verrucariaceae</taxon>
        <taxon>Endocarpon</taxon>
    </lineage>
</organism>
<dbReference type="OMA" id="NEPDIEQ"/>
<dbReference type="GeneID" id="19241791"/>
<feature type="compositionally biased region" description="Basic and acidic residues" evidence="1">
    <location>
        <begin position="58"/>
        <end position="83"/>
    </location>
</feature>
<dbReference type="Proteomes" id="UP000019373">
    <property type="component" value="Unassembled WGS sequence"/>
</dbReference>
<evidence type="ECO:0000256" key="1">
    <source>
        <dbReference type="SAM" id="MobiDB-lite"/>
    </source>
</evidence>
<dbReference type="InterPro" id="IPR019186">
    <property type="entry name" value="Nucleolar_protein_12"/>
</dbReference>
<dbReference type="RefSeq" id="XP_007806229.1">
    <property type="nucleotide sequence ID" value="XM_007808038.1"/>
</dbReference>
<dbReference type="EMBL" id="KE721541">
    <property type="protein sequence ID" value="ERF68091.1"/>
    <property type="molecule type" value="Genomic_DNA"/>
</dbReference>